<organism evidence="1">
    <name type="scientific">Nothobranchius kuhntae</name>
    <name type="common">Beira killifish</name>
    <dbReference type="NCBI Taxonomy" id="321403"/>
    <lineage>
        <taxon>Eukaryota</taxon>
        <taxon>Metazoa</taxon>
        <taxon>Chordata</taxon>
        <taxon>Craniata</taxon>
        <taxon>Vertebrata</taxon>
        <taxon>Euteleostomi</taxon>
        <taxon>Actinopterygii</taxon>
        <taxon>Neopterygii</taxon>
        <taxon>Teleostei</taxon>
        <taxon>Neoteleostei</taxon>
        <taxon>Acanthomorphata</taxon>
        <taxon>Ovalentaria</taxon>
        <taxon>Atherinomorphae</taxon>
        <taxon>Cyprinodontiformes</taxon>
        <taxon>Nothobranchiidae</taxon>
        <taxon>Nothobranchius</taxon>
    </lineage>
</organism>
<dbReference type="EMBL" id="HAED01008596">
    <property type="protein sequence ID" value="SBQ94808.1"/>
    <property type="molecule type" value="Transcribed_RNA"/>
</dbReference>
<gene>
    <name evidence="1" type="primary">Nfu_g_1_004934</name>
</gene>
<reference evidence="1" key="2">
    <citation type="submission" date="2016-06" db="EMBL/GenBank/DDBJ databases">
        <title>The genome of a short-lived fish provides insights into sex chromosome evolution and the genetic control of aging.</title>
        <authorList>
            <person name="Reichwald K."/>
            <person name="Felder M."/>
            <person name="Petzold A."/>
            <person name="Koch P."/>
            <person name="Groth M."/>
            <person name="Platzer M."/>
        </authorList>
    </citation>
    <scope>NUCLEOTIDE SEQUENCE</scope>
    <source>
        <tissue evidence="1">Brain</tissue>
    </source>
</reference>
<name>A0A1A8ICJ7_NOTKU</name>
<feature type="non-terminal residue" evidence="1">
    <location>
        <position position="1"/>
    </location>
</feature>
<proteinExistence type="predicted"/>
<sequence>VELHAAPYSLGEYWKETINAASSNARFFQASHF</sequence>
<feature type="non-terminal residue" evidence="1">
    <location>
        <position position="33"/>
    </location>
</feature>
<accession>A0A1A8ICJ7</accession>
<protein>
    <submittedName>
        <fullName evidence="1">Uncharacterized protein</fullName>
    </submittedName>
</protein>
<reference evidence="1" key="1">
    <citation type="submission" date="2016-05" db="EMBL/GenBank/DDBJ databases">
        <authorList>
            <person name="Lavstsen T."/>
            <person name="Jespersen J.S."/>
        </authorList>
    </citation>
    <scope>NUCLEOTIDE SEQUENCE</scope>
    <source>
        <tissue evidence="1">Brain</tissue>
    </source>
</reference>
<evidence type="ECO:0000313" key="1">
    <source>
        <dbReference type="EMBL" id="SBQ94808.1"/>
    </source>
</evidence>
<dbReference type="AlphaFoldDB" id="A0A1A8ICJ7"/>